<protein>
    <submittedName>
        <fullName evidence="4">Serine/threonine phosphatase PPP</fullName>
    </submittedName>
</protein>
<dbReference type="RefSeq" id="WP_158292675.1">
    <property type="nucleotide sequence ID" value="NZ_RHPJ01000005.1"/>
</dbReference>
<feature type="compositionally biased region" description="Low complexity" evidence="1">
    <location>
        <begin position="302"/>
        <end position="317"/>
    </location>
</feature>
<evidence type="ECO:0000313" key="5">
    <source>
        <dbReference type="Proteomes" id="UP000297318"/>
    </source>
</evidence>
<sequence length="448" mass="45784">MNSFSFAALTDVGTVRTNNEDSALASCELLALADGMGGHAAGEVASAVVMHSLSRLLAPGAEITVDAVTEAARTARGALRSMSQADHEMEGMGTTLVGLGVGPDGVILTHVGDSRIYRVRDGEVVQITTDHTHVQRLVDSGRLDPAEVRNHPYRSVILRSIDDTSDDLPDVSVTDEIRAGDRVLLCSDGLSDYVTHEALVTSLVDGSPLDAARSLLRGALRAGTRDNVTVIVADVHDPDLEQNDDVVPEPAVVVGASLGQAQLDGSARAVLLDAFPDAATLLDTVPRVPADEIDEDTLPPRGGAAARSTAAAGDGVAPVPPAVPGGGGVALADGPDVTETVPFATARDVTETVPVPPPVVATGEEAEVGTAGATEGEGLEALFGPGAAADATSTASPVADERATDDDGAAAPPAPRPSHRPDARDVLWLGLVVASFTAVTLSVWFTQS</sequence>
<reference evidence="4 5" key="1">
    <citation type="submission" date="2018-11" db="EMBL/GenBank/DDBJ databases">
        <title>Complete genome sequencing of the Actinobacteria Serinibacter sp. K3-2.</title>
        <authorList>
            <person name="Rakitin A.L."/>
            <person name="Beletsky A.V."/>
            <person name="Mardanov A.V."/>
            <person name="Ravin N.V."/>
            <person name="Gromova A.S."/>
            <person name="Filippova S.N."/>
            <person name="Gal'Chenko V.F."/>
        </authorList>
    </citation>
    <scope>NUCLEOTIDE SEQUENCE [LARGE SCALE GENOMIC DNA]</scope>
    <source>
        <strain evidence="4 5">K3-2</strain>
    </source>
</reference>
<evidence type="ECO:0000313" key="4">
    <source>
        <dbReference type="EMBL" id="TGO03831.1"/>
    </source>
</evidence>
<keyword evidence="2" id="KW-0812">Transmembrane</keyword>
<dbReference type="InterPro" id="IPR036457">
    <property type="entry name" value="PPM-type-like_dom_sf"/>
</dbReference>
<dbReference type="AlphaFoldDB" id="A0A4Z1E2G0"/>
<dbReference type="SMART" id="SM00331">
    <property type="entry name" value="PP2C_SIG"/>
    <property type="match status" value="1"/>
</dbReference>
<dbReference type="SMART" id="SM00332">
    <property type="entry name" value="PP2Cc"/>
    <property type="match status" value="1"/>
</dbReference>
<dbReference type="GO" id="GO:0004722">
    <property type="term" value="F:protein serine/threonine phosphatase activity"/>
    <property type="evidence" value="ECO:0007669"/>
    <property type="project" value="InterPro"/>
</dbReference>
<keyword evidence="5" id="KW-1185">Reference proteome</keyword>
<evidence type="ECO:0000259" key="3">
    <source>
        <dbReference type="PROSITE" id="PS51746"/>
    </source>
</evidence>
<dbReference type="PANTHER" id="PTHR47992">
    <property type="entry name" value="PROTEIN PHOSPHATASE"/>
    <property type="match status" value="1"/>
</dbReference>
<name>A0A4Z1E2G0_9MICO</name>
<dbReference type="EMBL" id="RHPJ01000005">
    <property type="protein sequence ID" value="TGO03831.1"/>
    <property type="molecule type" value="Genomic_DNA"/>
</dbReference>
<dbReference type="OrthoDB" id="9801841at2"/>
<gene>
    <name evidence="4" type="ORF">SERN_2843</name>
</gene>
<comment type="caution">
    <text evidence="4">The sequence shown here is derived from an EMBL/GenBank/DDBJ whole genome shotgun (WGS) entry which is preliminary data.</text>
</comment>
<dbReference type="InterPro" id="IPR015655">
    <property type="entry name" value="PP2C"/>
</dbReference>
<dbReference type="CDD" id="cd00143">
    <property type="entry name" value="PP2Cc"/>
    <property type="match status" value="1"/>
</dbReference>
<evidence type="ECO:0000256" key="1">
    <source>
        <dbReference type="SAM" id="MobiDB-lite"/>
    </source>
</evidence>
<feature type="domain" description="PPM-type phosphatase" evidence="3">
    <location>
        <begin position="5"/>
        <end position="235"/>
    </location>
</feature>
<accession>A0A4Z1E2G0</accession>
<dbReference type="PROSITE" id="PS51746">
    <property type="entry name" value="PPM_2"/>
    <property type="match status" value="1"/>
</dbReference>
<keyword evidence="2" id="KW-1133">Transmembrane helix</keyword>
<dbReference type="Gene3D" id="3.60.40.10">
    <property type="entry name" value="PPM-type phosphatase domain"/>
    <property type="match status" value="1"/>
</dbReference>
<dbReference type="Pfam" id="PF13672">
    <property type="entry name" value="PP2C_2"/>
    <property type="match status" value="1"/>
</dbReference>
<keyword evidence="2" id="KW-0472">Membrane</keyword>
<feature type="region of interest" description="Disordered" evidence="1">
    <location>
        <begin position="291"/>
        <end position="328"/>
    </location>
</feature>
<feature type="transmembrane region" description="Helical" evidence="2">
    <location>
        <begin position="426"/>
        <end position="445"/>
    </location>
</feature>
<dbReference type="SUPFAM" id="SSF81606">
    <property type="entry name" value="PP2C-like"/>
    <property type="match status" value="1"/>
</dbReference>
<proteinExistence type="predicted"/>
<dbReference type="InterPro" id="IPR001932">
    <property type="entry name" value="PPM-type_phosphatase-like_dom"/>
</dbReference>
<organism evidence="4 5">
    <name type="scientific">Serinibacter arcticus</name>
    <dbReference type="NCBI Taxonomy" id="1655435"/>
    <lineage>
        <taxon>Bacteria</taxon>
        <taxon>Bacillati</taxon>
        <taxon>Actinomycetota</taxon>
        <taxon>Actinomycetes</taxon>
        <taxon>Micrococcales</taxon>
        <taxon>Beutenbergiaceae</taxon>
        <taxon>Serinibacter</taxon>
    </lineage>
</organism>
<dbReference type="Proteomes" id="UP000297318">
    <property type="component" value="Unassembled WGS sequence"/>
</dbReference>
<feature type="region of interest" description="Disordered" evidence="1">
    <location>
        <begin position="387"/>
        <end position="421"/>
    </location>
</feature>
<evidence type="ECO:0000256" key="2">
    <source>
        <dbReference type="SAM" id="Phobius"/>
    </source>
</evidence>